<comment type="similarity">
    <text evidence="4">Belongs to the protein kinase superfamily. CMGC Ser/Thr protein kinase family. MAP kinase subfamily.</text>
</comment>
<reference evidence="22" key="3">
    <citation type="submission" date="2025-09" db="UniProtKB">
        <authorList>
            <consortium name="Ensembl"/>
        </authorList>
    </citation>
    <scope>IDENTIFICATION</scope>
</reference>
<dbReference type="AlphaFoldDB" id="A0A671UQR7"/>
<comment type="catalytic activity">
    <reaction evidence="17">
        <text>L-seryl-[protein] + ATP = O-phospho-L-seryl-[protein] + ADP + H(+)</text>
        <dbReference type="Rhea" id="RHEA:17989"/>
        <dbReference type="Rhea" id="RHEA-COMP:9863"/>
        <dbReference type="Rhea" id="RHEA-COMP:11604"/>
        <dbReference type="ChEBI" id="CHEBI:15378"/>
        <dbReference type="ChEBI" id="CHEBI:29999"/>
        <dbReference type="ChEBI" id="CHEBI:30616"/>
        <dbReference type="ChEBI" id="CHEBI:83421"/>
        <dbReference type="ChEBI" id="CHEBI:456216"/>
        <dbReference type="EC" id="2.7.11.24"/>
    </reaction>
</comment>
<dbReference type="InParanoid" id="A0A671UQR7"/>
<name>A0A671UQR7_SPAAU</name>
<evidence type="ECO:0000256" key="17">
    <source>
        <dbReference type="ARBA" id="ARBA00048312"/>
    </source>
</evidence>
<keyword evidence="7" id="KW-0963">Cytoplasm</keyword>
<dbReference type="Proteomes" id="UP000472265">
    <property type="component" value="Chromosome 10"/>
</dbReference>
<keyword evidence="9" id="KW-0808">Transferase</keyword>
<dbReference type="SMART" id="SM00220">
    <property type="entry name" value="S_TKc"/>
    <property type="match status" value="1"/>
</dbReference>
<dbReference type="FunFam" id="1.10.510.10:FF:000624">
    <property type="entry name" value="Mitogen-activated protein kinase"/>
    <property type="match status" value="1"/>
</dbReference>
<dbReference type="SUPFAM" id="SSF56112">
    <property type="entry name" value="Protein kinase-like (PK-like)"/>
    <property type="match status" value="1"/>
</dbReference>
<sequence length="303" mass="34998">LMERYESLGLVGEGSYGTVLKCRHRDSGRLVAIKKFVDSDDDKTVKKIALREIKLLRQLRHDNLVNLLEVWKRRRRWYLVFEFVERTLLDDLEQNPNGLDLNTSRQYLYQILRAAAFCHQQHVIHRDIKPENILISQGGVVKLCDFGFARTMTSSSEGGVYTDYVATRWYRAPELLVGDTKYGKPVDVWAVGCLLIEMLTGQPLFPGDSDLDQIYHIVRCFGNLTAHHQELFYRNPVFSGVRLPECSGRVPLEERFPSVNTTALDLAQSCLQMDPEKRTQCSELLEHPLFTQDSFHIRYLCLC</sequence>
<dbReference type="PROSITE" id="PS00108">
    <property type="entry name" value="PROTEIN_KINASE_ST"/>
    <property type="match status" value="1"/>
</dbReference>
<evidence type="ECO:0000256" key="2">
    <source>
        <dbReference type="ARBA" id="ARBA00004496"/>
    </source>
</evidence>
<evidence type="ECO:0000256" key="10">
    <source>
        <dbReference type="ARBA" id="ARBA00022741"/>
    </source>
</evidence>
<dbReference type="Gene3D" id="1.10.510.10">
    <property type="entry name" value="Transferase(Phosphotransferase) domain 1"/>
    <property type="match status" value="1"/>
</dbReference>
<dbReference type="PANTHER" id="PTHR24056:SF241">
    <property type="entry name" value="CYCLIN-DEPENDENT KINASE-LIKE 2"/>
    <property type="match status" value="1"/>
</dbReference>
<comment type="catalytic activity">
    <reaction evidence="16">
        <text>L-threonyl-[protein] + ATP = O-phospho-L-threonyl-[protein] + ADP + H(+)</text>
        <dbReference type="Rhea" id="RHEA:46608"/>
        <dbReference type="Rhea" id="RHEA-COMP:11060"/>
        <dbReference type="Rhea" id="RHEA-COMP:11605"/>
        <dbReference type="ChEBI" id="CHEBI:15378"/>
        <dbReference type="ChEBI" id="CHEBI:30013"/>
        <dbReference type="ChEBI" id="CHEBI:30616"/>
        <dbReference type="ChEBI" id="CHEBI:61977"/>
        <dbReference type="ChEBI" id="CHEBI:456216"/>
        <dbReference type="EC" id="2.7.11.22"/>
    </reaction>
</comment>
<dbReference type="GO" id="GO:0005524">
    <property type="term" value="F:ATP binding"/>
    <property type="evidence" value="ECO:0007669"/>
    <property type="project" value="UniProtKB-UniRule"/>
</dbReference>
<dbReference type="GO" id="GO:0005737">
    <property type="term" value="C:cytoplasm"/>
    <property type="evidence" value="ECO:0007669"/>
    <property type="project" value="UniProtKB-SubCell"/>
</dbReference>
<keyword evidence="23" id="KW-1185">Reference proteome</keyword>
<evidence type="ECO:0000256" key="3">
    <source>
        <dbReference type="ARBA" id="ARBA00006485"/>
    </source>
</evidence>
<keyword evidence="11" id="KW-0418">Kinase</keyword>
<keyword evidence="13" id="KW-0539">Nucleus</keyword>
<evidence type="ECO:0000256" key="20">
    <source>
        <dbReference type="RuleBase" id="RU000304"/>
    </source>
</evidence>
<dbReference type="GO" id="GO:0004707">
    <property type="term" value="F:MAP kinase activity"/>
    <property type="evidence" value="ECO:0007669"/>
    <property type="project" value="UniProtKB-EC"/>
</dbReference>
<dbReference type="PROSITE" id="PS00107">
    <property type="entry name" value="PROTEIN_KINASE_ATP"/>
    <property type="match status" value="1"/>
</dbReference>
<dbReference type="PROSITE" id="PS50011">
    <property type="entry name" value="PROTEIN_KINASE_DOM"/>
    <property type="match status" value="1"/>
</dbReference>
<evidence type="ECO:0000256" key="15">
    <source>
        <dbReference type="ARBA" id="ARBA00047592"/>
    </source>
</evidence>
<evidence type="ECO:0000256" key="14">
    <source>
        <dbReference type="ARBA" id="ARBA00039642"/>
    </source>
</evidence>
<keyword evidence="10 19" id="KW-0547">Nucleotide-binding</keyword>
<reference evidence="22" key="2">
    <citation type="submission" date="2025-08" db="UniProtKB">
        <authorList>
            <consortium name="Ensembl"/>
        </authorList>
    </citation>
    <scope>IDENTIFICATION</scope>
</reference>
<dbReference type="InterPro" id="IPR011009">
    <property type="entry name" value="Kinase-like_dom_sf"/>
</dbReference>
<evidence type="ECO:0000256" key="5">
    <source>
        <dbReference type="ARBA" id="ARBA00012411"/>
    </source>
</evidence>
<evidence type="ECO:0000256" key="8">
    <source>
        <dbReference type="ARBA" id="ARBA00022527"/>
    </source>
</evidence>
<reference evidence="22" key="1">
    <citation type="submission" date="2021-04" db="EMBL/GenBank/DDBJ databases">
        <authorList>
            <consortium name="Wellcome Sanger Institute Data Sharing"/>
        </authorList>
    </citation>
    <scope>NUCLEOTIDE SEQUENCE [LARGE SCALE GENOMIC DNA]</scope>
</reference>
<comment type="similarity">
    <text evidence="3">Belongs to the protein kinase superfamily. CMGC Ser/Thr protein kinase family. CDC2/CDKX subfamily.</text>
</comment>
<evidence type="ECO:0000256" key="1">
    <source>
        <dbReference type="ARBA" id="ARBA00004123"/>
    </source>
</evidence>
<dbReference type="InterPro" id="IPR008271">
    <property type="entry name" value="Ser/Thr_kinase_AS"/>
</dbReference>
<evidence type="ECO:0000256" key="9">
    <source>
        <dbReference type="ARBA" id="ARBA00022679"/>
    </source>
</evidence>
<comment type="catalytic activity">
    <reaction evidence="18">
        <text>L-seryl-[protein] + ATP = O-phospho-L-seryl-[protein] + ADP + H(+)</text>
        <dbReference type="Rhea" id="RHEA:17989"/>
        <dbReference type="Rhea" id="RHEA-COMP:9863"/>
        <dbReference type="Rhea" id="RHEA-COMP:11604"/>
        <dbReference type="ChEBI" id="CHEBI:15378"/>
        <dbReference type="ChEBI" id="CHEBI:29999"/>
        <dbReference type="ChEBI" id="CHEBI:30616"/>
        <dbReference type="ChEBI" id="CHEBI:83421"/>
        <dbReference type="ChEBI" id="CHEBI:456216"/>
        <dbReference type="EC" id="2.7.11.22"/>
    </reaction>
</comment>
<feature type="binding site" evidence="19">
    <location>
        <position position="35"/>
    </location>
    <ligand>
        <name>ATP</name>
        <dbReference type="ChEBI" id="CHEBI:30616"/>
    </ligand>
</feature>
<dbReference type="EC" id="2.7.11.22" evidence="6"/>
<evidence type="ECO:0000256" key="11">
    <source>
        <dbReference type="ARBA" id="ARBA00022777"/>
    </source>
</evidence>
<dbReference type="GeneTree" id="ENSGT00940000166707"/>
<dbReference type="GO" id="GO:0005634">
    <property type="term" value="C:nucleus"/>
    <property type="evidence" value="ECO:0007669"/>
    <property type="project" value="UniProtKB-SubCell"/>
</dbReference>
<dbReference type="InterPro" id="IPR000719">
    <property type="entry name" value="Prot_kinase_dom"/>
</dbReference>
<evidence type="ECO:0000256" key="12">
    <source>
        <dbReference type="ARBA" id="ARBA00022840"/>
    </source>
</evidence>
<protein>
    <recommendedName>
        <fullName evidence="14">Cyclin-dependent kinase-like 2</fullName>
        <ecNumber evidence="6">2.7.11.22</ecNumber>
        <ecNumber evidence="5">2.7.11.24</ecNumber>
    </recommendedName>
</protein>
<dbReference type="InterPro" id="IPR050108">
    <property type="entry name" value="CDK"/>
</dbReference>
<evidence type="ECO:0000256" key="6">
    <source>
        <dbReference type="ARBA" id="ARBA00012425"/>
    </source>
</evidence>
<organism evidence="22 23">
    <name type="scientific">Sparus aurata</name>
    <name type="common">Gilthead sea bream</name>
    <dbReference type="NCBI Taxonomy" id="8175"/>
    <lineage>
        <taxon>Eukaryota</taxon>
        <taxon>Metazoa</taxon>
        <taxon>Chordata</taxon>
        <taxon>Craniata</taxon>
        <taxon>Vertebrata</taxon>
        <taxon>Euteleostomi</taxon>
        <taxon>Actinopterygii</taxon>
        <taxon>Neopterygii</taxon>
        <taxon>Teleostei</taxon>
        <taxon>Neoteleostei</taxon>
        <taxon>Acanthomorphata</taxon>
        <taxon>Eupercaria</taxon>
        <taxon>Spariformes</taxon>
        <taxon>Sparidae</taxon>
        <taxon>Sparus</taxon>
    </lineage>
</organism>
<dbReference type="Ensembl" id="ENSSAUT00010017060.1">
    <property type="protein sequence ID" value="ENSSAUP00010016096.1"/>
    <property type="gene ID" value="ENSSAUG00010007438.1"/>
</dbReference>
<evidence type="ECO:0000259" key="21">
    <source>
        <dbReference type="PROSITE" id="PS50011"/>
    </source>
</evidence>
<evidence type="ECO:0000313" key="23">
    <source>
        <dbReference type="Proteomes" id="UP000472265"/>
    </source>
</evidence>
<evidence type="ECO:0000256" key="4">
    <source>
        <dbReference type="ARBA" id="ARBA00008832"/>
    </source>
</evidence>
<evidence type="ECO:0000256" key="16">
    <source>
        <dbReference type="ARBA" id="ARBA00047811"/>
    </source>
</evidence>
<evidence type="ECO:0000256" key="7">
    <source>
        <dbReference type="ARBA" id="ARBA00022490"/>
    </source>
</evidence>
<dbReference type="OMA" id="IHYCHEH"/>
<dbReference type="Gene3D" id="3.30.200.20">
    <property type="entry name" value="Phosphorylase Kinase, domain 1"/>
    <property type="match status" value="1"/>
</dbReference>
<evidence type="ECO:0000256" key="19">
    <source>
        <dbReference type="PROSITE-ProRule" id="PRU10141"/>
    </source>
</evidence>
<dbReference type="GO" id="GO:0004693">
    <property type="term" value="F:cyclin-dependent protein serine/threonine kinase activity"/>
    <property type="evidence" value="ECO:0007669"/>
    <property type="project" value="UniProtKB-EC"/>
</dbReference>
<comment type="subcellular location">
    <subcellularLocation>
        <location evidence="2">Cytoplasm</location>
    </subcellularLocation>
    <subcellularLocation>
        <location evidence="1">Nucleus</location>
    </subcellularLocation>
</comment>
<dbReference type="EC" id="2.7.11.24" evidence="5"/>
<comment type="catalytic activity">
    <reaction evidence="15">
        <text>L-threonyl-[protein] + ATP = O-phospho-L-threonyl-[protein] + ADP + H(+)</text>
        <dbReference type="Rhea" id="RHEA:46608"/>
        <dbReference type="Rhea" id="RHEA-COMP:11060"/>
        <dbReference type="Rhea" id="RHEA-COMP:11605"/>
        <dbReference type="ChEBI" id="CHEBI:15378"/>
        <dbReference type="ChEBI" id="CHEBI:30013"/>
        <dbReference type="ChEBI" id="CHEBI:30616"/>
        <dbReference type="ChEBI" id="CHEBI:61977"/>
        <dbReference type="ChEBI" id="CHEBI:456216"/>
        <dbReference type="EC" id="2.7.11.24"/>
    </reaction>
</comment>
<keyword evidence="8 20" id="KW-0723">Serine/threonine-protein kinase</keyword>
<evidence type="ECO:0000313" key="22">
    <source>
        <dbReference type="Ensembl" id="ENSSAUP00010016096.1"/>
    </source>
</evidence>
<dbReference type="FunFam" id="3.30.200.20:FF:000049">
    <property type="entry name" value="cyclin-dependent kinase-like 1 isoform X1"/>
    <property type="match status" value="1"/>
</dbReference>
<feature type="domain" description="Protein kinase" evidence="21">
    <location>
        <begin position="5"/>
        <end position="290"/>
    </location>
</feature>
<dbReference type="InterPro" id="IPR017441">
    <property type="entry name" value="Protein_kinase_ATP_BS"/>
</dbReference>
<proteinExistence type="inferred from homology"/>
<evidence type="ECO:0000256" key="18">
    <source>
        <dbReference type="ARBA" id="ARBA00048367"/>
    </source>
</evidence>
<keyword evidence="12 19" id="KW-0067">ATP-binding</keyword>
<evidence type="ECO:0000256" key="13">
    <source>
        <dbReference type="ARBA" id="ARBA00023242"/>
    </source>
</evidence>
<accession>A0A671UQR7</accession>
<dbReference type="Pfam" id="PF00069">
    <property type="entry name" value="Pkinase"/>
    <property type="match status" value="1"/>
</dbReference>
<dbReference type="PANTHER" id="PTHR24056">
    <property type="entry name" value="CELL DIVISION PROTEIN KINASE"/>
    <property type="match status" value="1"/>
</dbReference>